<proteinExistence type="predicted"/>
<organism evidence="2 3">
    <name type="scientific">Cerrena zonata</name>
    <dbReference type="NCBI Taxonomy" id="2478898"/>
    <lineage>
        <taxon>Eukaryota</taxon>
        <taxon>Fungi</taxon>
        <taxon>Dikarya</taxon>
        <taxon>Basidiomycota</taxon>
        <taxon>Agaricomycotina</taxon>
        <taxon>Agaricomycetes</taxon>
        <taxon>Polyporales</taxon>
        <taxon>Cerrenaceae</taxon>
        <taxon>Cerrena</taxon>
    </lineage>
</organism>
<dbReference type="AlphaFoldDB" id="A0AAW0GQS6"/>
<feature type="domain" description="N-acetyltransferase" evidence="1">
    <location>
        <begin position="159"/>
        <end position="217"/>
    </location>
</feature>
<dbReference type="SUPFAM" id="SSF55729">
    <property type="entry name" value="Acyl-CoA N-acyltransferases (Nat)"/>
    <property type="match status" value="1"/>
</dbReference>
<dbReference type="InterPro" id="IPR000182">
    <property type="entry name" value="GNAT_dom"/>
</dbReference>
<dbReference type="InterPro" id="IPR052523">
    <property type="entry name" value="Trichothecene_AcTrans"/>
</dbReference>
<dbReference type="InterPro" id="IPR016181">
    <property type="entry name" value="Acyl_CoA_acyltransferase"/>
</dbReference>
<dbReference type="PANTHER" id="PTHR42791">
    <property type="entry name" value="GNAT FAMILY ACETYLTRANSFERASE"/>
    <property type="match status" value="1"/>
</dbReference>
<dbReference type="PANTHER" id="PTHR42791:SF1">
    <property type="entry name" value="N-ACETYLTRANSFERASE DOMAIN-CONTAINING PROTEIN"/>
    <property type="match status" value="1"/>
</dbReference>
<dbReference type="EMBL" id="JASBNA010000001">
    <property type="protein sequence ID" value="KAK7695768.1"/>
    <property type="molecule type" value="Genomic_DNA"/>
</dbReference>
<dbReference type="GO" id="GO:0016747">
    <property type="term" value="F:acyltransferase activity, transferring groups other than amino-acyl groups"/>
    <property type="evidence" value="ECO:0007669"/>
    <property type="project" value="InterPro"/>
</dbReference>
<dbReference type="Pfam" id="PF13508">
    <property type="entry name" value="Acetyltransf_7"/>
    <property type="match status" value="1"/>
</dbReference>
<gene>
    <name evidence="2" type="ORF">QCA50_000405</name>
</gene>
<accession>A0AAW0GQS6</accession>
<dbReference type="Proteomes" id="UP001385951">
    <property type="component" value="Unassembled WGS sequence"/>
</dbReference>
<comment type="caution">
    <text evidence="2">The sequence shown here is derived from an EMBL/GenBank/DDBJ whole genome shotgun (WGS) entry which is preliminary data.</text>
</comment>
<evidence type="ECO:0000259" key="1">
    <source>
        <dbReference type="Pfam" id="PF13508"/>
    </source>
</evidence>
<keyword evidence="3" id="KW-1185">Reference proteome</keyword>
<dbReference type="Gene3D" id="3.40.630.30">
    <property type="match status" value="1"/>
</dbReference>
<evidence type="ECO:0000313" key="3">
    <source>
        <dbReference type="Proteomes" id="UP001385951"/>
    </source>
</evidence>
<reference evidence="2 3" key="1">
    <citation type="submission" date="2022-09" db="EMBL/GenBank/DDBJ databases">
        <authorList>
            <person name="Palmer J.M."/>
        </authorList>
    </citation>
    <scope>NUCLEOTIDE SEQUENCE [LARGE SCALE GENOMIC DNA]</scope>
    <source>
        <strain evidence="2 3">DSM 7382</strain>
    </source>
</reference>
<name>A0AAW0GQS6_9APHY</name>
<protein>
    <recommendedName>
        <fullName evidence="1">N-acetyltransferase domain-containing protein</fullName>
    </recommendedName>
</protein>
<sequence>MASSPFGNVSRDEKVWFKSGRERDVAEPRPMRLADVSRAATTNIETLVGGDPVFHYVNSTPDNRNSRLRTLWRRFTYTALWINFIYKGKAWTISNGLANLGYTDNATRPSPSERIVDFVFNIIYRSPKFFNTKQQNKRYQEFGNKIEEAMKREIGDRTATMLVLNTIATTPSKQGHGYGTALVKILNAKADSEGRTTMLISSNVKANTGFYNSLGFQTVATIFLGDDPDWHEPPVPVAIMVREPKGADV</sequence>
<evidence type="ECO:0000313" key="2">
    <source>
        <dbReference type="EMBL" id="KAK7695768.1"/>
    </source>
</evidence>